<dbReference type="Gene3D" id="3.30.70.100">
    <property type="match status" value="2"/>
</dbReference>
<dbReference type="SUPFAM" id="SSF54909">
    <property type="entry name" value="Dimeric alpha+beta barrel"/>
    <property type="match status" value="2"/>
</dbReference>
<organism evidence="3 4">
    <name type="scientific">Aporhodopirellula aestuarii</name>
    <dbReference type="NCBI Taxonomy" id="2950107"/>
    <lineage>
        <taxon>Bacteria</taxon>
        <taxon>Pseudomonadati</taxon>
        <taxon>Planctomycetota</taxon>
        <taxon>Planctomycetia</taxon>
        <taxon>Pirellulales</taxon>
        <taxon>Pirellulaceae</taxon>
        <taxon>Aporhodopirellula</taxon>
    </lineage>
</organism>
<dbReference type="InterPro" id="IPR011008">
    <property type="entry name" value="Dimeric_a/b-barrel"/>
</dbReference>
<reference evidence="3 4" key="1">
    <citation type="journal article" date="2022" name="Syst. Appl. Microbiol.">
        <title>Rhodopirellula aestuarii sp. nov., a novel member of the genus Rhodopirellula isolated from brackish sediments collected in the Tagus River estuary, Portugal.</title>
        <authorList>
            <person name="Vitorino I.R."/>
            <person name="Klimek D."/>
            <person name="Calusinska M."/>
            <person name="Lobo-da-Cunha A."/>
            <person name="Vasconcelos V."/>
            <person name="Lage O.M."/>
        </authorList>
    </citation>
    <scope>NUCLEOTIDE SEQUENCE [LARGE SCALE GENOMIC DNA]</scope>
    <source>
        <strain evidence="3 4">ICT_H3.1</strain>
    </source>
</reference>
<dbReference type="Pfam" id="PF07978">
    <property type="entry name" value="NIPSNAP"/>
    <property type="match status" value="2"/>
</dbReference>
<gene>
    <name evidence="3" type="ORF">NB063_07280</name>
</gene>
<evidence type="ECO:0000256" key="1">
    <source>
        <dbReference type="SAM" id="SignalP"/>
    </source>
</evidence>
<dbReference type="InterPro" id="IPR012577">
    <property type="entry name" value="NIPSNAP"/>
</dbReference>
<accession>A0ABT0U0Q2</accession>
<feature type="domain" description="NIPSNAP" evidence="2">
    <location>
        <begin position="40"/>
        <end position="122"/>
    </location>
</feature>
<evidence type="ECO:0000313" key="4">
    <source>
        <dbReference type="Proteomes" id="UP001202961"/>
    </source>
</evidence>
<keyword evidence="4" id="KW-1185">Reference proteome</keyword>
<dbReference type="EMBL" id="JAMQBK010000022">
    <property type="protein sequence ID" value="MCM2370425.1"/>
    <property type="molecule type" value="Genomic_DNA"/>
</dbReference>
<protein>
    <submittedName>
        <fullName evidence="3">NIPSNAP family protein</fullName>
    </submittedName>
</protein>
<dbReference type="Proteomes" id="UP001202961">
    <property type="component" value="Unassembled WGS sequence"/>
</dbReference>
<evidence type="ECO:0000259" key="2">
    <source>
        <dbReference type="Pfam" id="PF07978"/>
    </source>
</evidence>
<feature type="signal peptide" evidence="1">
    <location>
        <begin position="1"/>
        <end position="26"/>
    </location>
</feature>
<comment type="caution">
    <text evidence="3">The sequence shown here is derived from an EMBL/GenBank/DDBJ whole genome shotgun (WGS) entry which is preliminary data.</text>
</comment>
<feature type="chain" id="PRO_5045326441" evidence="1">
    <location>
        <begin position="27"/>
        <end position="269"/>
    </location>
</feature>
<sequence>MHSRLTFATCLTVLAMVTISMPPTHAQTSDSDTAAGSQFYEVRSYVLGEKGDEKTVDHYLENALLPALNRQGIQTVGAFAPSPNDTTGVNAIFVVIPYDSLDQIATVRDSLASDSDYQTAAKPYLDRAPNNPPYERIRSELLSSMACWPELKVADGSLSNADRVYELRLYESPNERVGDLKVEMFNNGEVPIFLDCGITPIFIGQCLLGPQMPNLTYLTLYPSEEARQESWKAFRVHPDWKVLSKNTRYAGTVNRIDKFVLSPKPYSQM</sequence>
<keyword evidence="1" id="KW-0732">Signal</keyword>
<feature type="domain" description="NIPSNAP" evidence="2">
    <location>
        <begin position="165"/>
        <end position="268"/>
    </location>
</feature>
<proteinExistence type="predicted"/>
<name>A0ABT0U0Q2_9BACT</name>
<evidence type="ECO:0000313" key="3">
    <source>
        <dbReference type="EMBL" id="MCM2370425.1"/>
    </source>
</evidence>